<proteinExistence type="predicted"/>
<organism evidence="1 2">
    <name type="scientific">Leptospira interrogans str. UI 12758</name>
    <dbReference type="NCBI Taxonomy" id="1049938"/>
    <lineage>
        <taxon>Bacteria</taxon>
        <taxon>Pseudomonadati</taxon>
        <taxon>Spirochaetota</taxon>
        <taxon>Spirochaetia</taxon>
        <taxon>Leptospirales</taxon>
        <taxon>Leptospiraceae</taxon>
        <taxon>Leptospira</taxon>
    </lineage>
</organism>
<gene>
    <name evidence="1" type="ORF">LEP1GSC105_2717</name>
</gene>
<dbReference type="EMBL" id="AHNR02000064">
    <property type="protein sequence ID" value="EKR53521.1"/>
    <property type="molecule type" value="Genomic_DNA"/>
</dbReference>
<protein>
    <submittedName>
        <fullName evidence="1">Uncharacterized protein</fullName>
    </submittedName>
</protein>
<dbReference type="RefSeq" id="WP_002076295.1">
    <property type="nucleotide sequence ID" value="NZ_AHNR02000064.1"/>
</dbReference>
<comment type="caution">
    <text evidence="1">The sequence shown here is derived from an EMBL/GenBank/DDBJ whole genome shotgun (WGS) entry which is preliminary data.</text>
</comment>
<reference evidence="1 2" key="1">
    <citation type="submission" date="2012-10" db="EMBL/GenBank/DDBJ databases">
        <authorList>
            <person name="Harkins D.M."/>
            <person name="Durkin A.S."/>
            <person name="Brinkac L.M."/>
            <person name="Haft D.H."/>
            <person name="Selengut J.D."/>
            <person name="Sanka R."/>
            <person name="DePew J."/>
            <person name="Purushe J."/>
            <person name="Chanthongthip A."/>
            <person name="Lattana O."/>
            <person name="Phetsouvanh R."/>
            <person name="Newton P.N."/>
            <person name="Vinetz J.M."/>
            <person name="Sutton G.G."/>
            <person name="Nierman W.C."/>
            <person name="Fouts D.E."/>
        </authorList>
    </citation>
    <scope>NUCLEOTIDE SEQUENCE [LARGE SCALE GENOMIC DNA]</scope>
    <source>
        <strain evidence="1 2">UI 12758</strain>
    </source>
</reference>
<dbReference type="AlphaFoldDB" id="A0A0E2DD11"/>
<dbReference type="Proteomes" id="UP000001340">
    <property type="component" value="Unassembled WGS sequence"/>
</dbReference>
<dbReference type="GeneID" id="68211554"/>
<accession>A0A0E2DD11</accession>
<sequence length="61" mass="7040">MGTTANLNFTVKLNRCISKIASLNVSFKSLYKFLRISSIFNFRNILLNRLKPIYLKEVSSL</sequence>
<evidence type="ECO:0000313" key="1">
    <source>
        <dbReference type="EMBL" id="EKR53521.1"/>
    </source>
</evidence>
<name>A0A0E2DD11_LEPIR</name>
<evidence type="ECO:0000313" key="2">
    <source>
        <dbReference type="Proteomes" id="UP000001340"/>
    </source>
</evidence>